<dbReference type="HOGENOM" id="CLU_107187_2_0_5"/>
<keyword evidence="12" id="KW-1185">Reference proteome</keyword>
<reference evidence="11 12" key="1">
    <citation type="submission" date="2012-03" db="EMBL/GenBank/DDBJ databases">
        <title>The Genome Sequence of Bartonella tamiae Th239.</title>
        <authorList>
            <consortium name="The Broad Institute Genome Sequencing Platform"/>
            <consortium name="The Broad Institute Genome Sequencing Center for Infectious Disease"/>
            <person name="Feldgarden M."/>
            <person name="Kirby J."/>
            <person name="Kosoy M."/>
            <person name="Birtles R."/>
            <person name="Probert W.S."/>
            <person name="Chiaraviglio L."/>
            <person name="Young S.K."/>
            <person name="Zeng Q."/>
            <person name="Gargeya S."/>
            <person name="Fitzgerald M."/>
            <person name="Haas B."/>
            <person name="Abouelleil A."/>
            <person name="Alvarado L."/>
            <person name="Arachchi H.M."/>
            <person name="Berlin A."/>
            <person name="Chapman S.B."/>
            <person name="Gearin G."/>
            <person name="Goldberg J."/>
            <person name="Griggs A."/>
            <person name="Gujja S."/>
            <person name="Hansen M."/>
            <person name="Heiman D."/>
            <person name="Howarth C."/>
            <person name="Larimer J."/>
            <person name="Lui A."/>
            <person name="MacDonald P.J.P."/>
            <person name="McCowen C."/>
            <person name="Montmayeur A."/>
            <person name="Murphy C."/>
            <person name="Neiman D."/>
            <person name="Pearson M."/>
            <person name="Priest M."/>
            <person name="Roberts A."/>
            <person name="Saif S."/>
            <person name="Shea T."/>
            <person name="Sisk P."/>
            <person name="Stolte C."/>
            <person name="Sykes S."/>
            <person name="Wortman J."/>
            <person name="Nusbaum C."/>
            <person name="Birren B."/>
        </authorList>
    </citation>
    <scope>NUCLEOTIDE SEQUENCE [LARGE SCALE GENOMIC DNA]</scope>
    <source>
        <strain evidence="11 12">Th239</strain>
    </source>
</reference>
<keyword evidence="2 9" id="KW-0349">Heme</keyword>
<evidence type="ECO:0000256" key="1">
    <source>
        <dbReference type="ARBA" id="ARBA00010342"/>
    </source>
</evidence>
<dbReference type="Gene3D" id="1.10.8.640">
    <property type="entry name" value="Cytochrome C biogenesis protein"/>
    <property type="match status" value="1"/>
</dbReference>
<dbReference type="RefSeq" id="WP_008039010.1">
    <property type="nucleotide sequence ID" value="NZ_JH725147.1"/>
</dbReference>
<evidence type="ECO:0000313" key="11">
    <source>
        <dbReference type="EMBL" id="EJF90585.1"/>
    </source>
</evidence>
<dbReference type="PATRIC" id="fig|1094558.3.peg.1077"/>
<keyword evidence="3 9" id="KW-0479">Metal-binding</keyword>
<proteinExistence type="inferred from homology"/>
<dbReference type="InterPro" id="IPR005616">
    <property type="entry name" value="CcmH/CycL/Ccl2/NrfF_N"/>
</dbReference>
<dbReference type="InterPro" id="IPR038297">
    <property type="entry name" value="CcmH/CycL/NrfF/Ccl2_sf"/>
</dbReference>
<dbReference type="FunFam" id="1.10.8.640:FF:000001">
    <property type="entry name" value="Cytochrome c-type biogenesis protein"/>
    <property type="match status" value="1"/>
</dbReference>
<dbReference type="Pfam" id="PF03918">
    <property type="entry name" value="CcmH"/>
    <property type="match status" value="1"/>
</dbReference>
<gene>
    <name evidence="11" type="ORF">ME5_00986</name>
</gene>
<dbReference type="PANTHER" id="PTHR47870:SF1">
    <property type="entry name" value="CYTOCHROME C-TYPE BIOGENESIS PROTEIN CCMH"/>
    <property type="match status" value="1"/>
</dbReference>
<dbReference type="OrthoDB" id="9804975at2"/>
<comment type="function">
    <text evidence="7">Required for the biogenesis of c-type cytochromes. Possible subunit of a heme lyase.</text>
</comment>
<feature type="transmembrane region" description="Helical" evidence="9">
    <location>
        <begin position="107"/>
        <end position="126"/>
    </location>
</feature>
<keyword evidence="4 9" id="KW-0732">Signal</keyword>
<dbReference type="Proteomes" id="UP000008952">
    <property type="component" value="Unassembled WGS sequence"/>
</dbReference>
<evidence type="ECO:0000256" key="9">
    <source>
        <dbReference type="RuleBase" id="RU364112"/>
    </source>
</evidence>
<name>J1K0M6_9HYPH</name>
<feature type="domain" description="CcmH/CycL/Ccl2/NrfF N-terminal" evidence="10">
    <location>
        <begin position="12"/>
        <end position="151"/>
    </location>
</feature>
<evidence type="ECO:0000256" key="2">
    <source>
        <dbReference type="ARBA" id="ARBA00022617"/>
    </source>
</evidence>
<comment type="caution">
    <text evidence="11">The sequence shown here is derived from an EMBL/GenBank/DDBJ whole genome shotgun (WGS) entry which is preliminary data.</text>
</comment>
<sequence length="153" mass="17885">MGLQRFISWIVIFIFALHLPVLAVQPDEILDNPVLEKRARDISSHLRCLVCQNESIDDSNAPLARDIRLLVRERLVEGDTDKQVLNFMVERYGEFVLLKPRLNRETFLLWGAPVIIIGVAFSIIVWRVKRRNSQKRAPLTEDEEKKLENLLRR</sequence>
<evidence type="ECO:0000313" key="12">
    <source>
        <dbReference type="Proteomes" id="UP000008952"/>
    </source>
</evidence>
<evidence type="ECO:0000256" key="8">
    <source>
        <dbReference type="ARBA" id="ARBA00060491"/>
    </source>
</evidence>
<keyword evidence="6 9" id="KW-0408">Iron</keyword>
<dbReference type="InterPro" id="IPR051263">
    <property type="entry name" value="C-type_cytochrome_biogenesis"/>
</dbReference>
<comment type="subcellular location">
    <subcellularLocation>
        <location evidence="8">Membrane</location>
        <topology evidence="8">Single-pass membrane protein</topology>
        <orientation evidence="8">Periplasmic side</orientation>
    </subcellularLocation>
</comment>
<organism evidence="11 12">
    <name type="scientific">Bartonella tamiae Th239</name>
    <dbReference type="NCBI Taxonomy" id="1094558"/>
    <lineage>
        <taxon>Bacteria</taxon>
        <taxon>Pseudomonadati</taxon>
        <taxon>Pseudomonadota</taxon>
        <taxon>Alphaproteobacteria</taxon>
        <taxon>Hyphomicrobiales</taxon>
        <taxon>Bartonellaceae</taxon>
        <taxon>Bartonella</taxon>
    </lineage>
</organism>
<evidence type="ECO:0000256" key="7">
    <source>
        <dbReference type="ARBA" id="ARBA00037230"/>
    </source>
</evidence>
<dbReference type="eggNOG" id="COG3088">
    <property type="taxonomic scope" value="Bacteria"/>
</dbReference>
<dbReference type="STRING" id="1094558.ME5_00986"/>
<comment type="similarity">
    <text evidence="1 9">Belongs to the CcmH/CycL/Ccl2/NrfF family.</text>
</comment>
<keyword evidence="9" id="KW-0812">Transmembrane</keyword>
<dbReference type="GO" id="GO:0017004">
    <property type="term" value="P:cytochrome complex assembly"/>
    <property type="evidence" value="ECO:0007669"/>
    <property type="project" value="UniProtKB-KW"/>
</dbReference>
<dbReference type="GO" id="GO:0046872">
    <property type="term" value="F:metal ion binding"/>
    <property type="evidence" value="ECO:0007669"/>
    <property type="project" value="UniProtKB-KW"/>
</dbReference>
<dbReference type="EMBL" id="AIMB01000007">
    <property type="protein sequence ID" value="EJF90585.1"/>
    <property type="molecule type" value="Genomic_DNA"/>
</dbReference>
<evidence type="ECO:0000259" key="10">
    <source>
        <dbReference type="Pfam" id="PF03918"/>
    </source>
</evidence>
<evidence type="ECO:0000256" key="3">
    <source>
        <dbReference type="ARBA" id="ARBA00022723"/>
    </source>
</evidence>
<protein>
    <recommendedName>
        <fullName evidence="9">Cytochrome c-type biogenesis protein</fullName>
    </recommendedName>
</protein>
<dbReference type="GO" id="GO:0005886">
    <property type="term" value="C:plasma membrane"/>
    <property type="evidence" value="ECO:0007669"/>
    <property type="project" value="TreeGrafter"/>
</dbReference>
<dbReference type="PANTHER" id="PTHR47870">
    <property type="entry name" value="CYTOCHROME C-TYPE BIOGENESIS PROTEIN CCMH"/>
    <property type="match status" value="1"/>
</dbReference>
<dbReference type="CDD" id="cd16378">
    <property type="entry name" value="CcmH_N"/>
    <property type="match status" value="1"/>
</dbReference>
<dbReference type="AlphaFoldDB" id="J1K0M6"/>
<evidence type="ECO:0000256" key="4">
    <source>
        <dbReference type="ARBA" id="ARBA00022729"/>
    </source>
</evidence>
<evidence type="ECO:0000256" key="6">
    <source>
        <dbReference type="ARBA" id="ARBA00023004"/>
    </source>
</evidence>
<keyword evidence="9" id="KW-0472">Membrane</keyword>
<keyword evidence="5" id="KW-0201">Cytochrome c-type biogenesis</keyword>
<accession>J1K0M6</accession>
<keyword evidence="9" id="KW-1133">Transmembrane helix</keyword>
<evidence type="ECO:0000256" key="5">
    <source>
        <dbReference type="ARBA" id="ARBA00022748"/>
    </source>
</evidence>